<evidence type="ECO:0000256" key="13">
    <source>
        <dbReference type="SAM" id="MobiDB-lite"/>
    </source>
</evidence>
<dbReference type="InterPro" id="IPR002018">
    <property type="entry name" value="CarbesteraseB"/>
</dbReference>
<feature type="transmembrane region" description="Helical" evidence="14">
    <location>
        <begin position="658"/>
        <end position="681"/>
    </location>
</feature>
<gene>
    <name evidence="16" type="primary">NLGN3B</name>
</gene>
<feature type="region of interest" description="Disordered" evidence="13">
    <location>
        <begin position="607"/>
        <end position="650"/>
    </location>
</feature>
<evidence type="ECO:0000256" key="10">
    <source>
        <dbReference type="ARBA" id="ARBA00023157"/>
    </source>
</evidence>
<evidence type="ECO:0000256" key="12">
    <source>
        <dbReference type="ARBA" id="ARBA00034103"/>
    </source>
</evidence>
<dbReference type="AlphaFoldDB" id="A0A1A8I7K3"/>
<evidence type="ECO:0000256" key="14">
    <source>
        <dbReference type="SAM" id="Phobius"/>
    </source>
</evidence>
<protein>
    <submittedName>
        <fullName evidence="16">Neuroligin 3b</fullName>
    </submittedName>
</protein>
<dbReference type="PANTHER" id="PTHR43903">
    <property type="entry name" value="NEUROLIGIN"/>
    <property type="match status" value="1"/>
</dbReference>
<keyword evidence="10" id="KW-1015">Disulfide bond</keyword>
<dbReference type="InterPro" id="IPR051093">
    <property type="entry name" value="Neuroligin/BSAL"/>
</dbReference>
<dbReference type="Gene3D" id="3.40.50.1820">
    <property type="entry name" value="alpha/beta hydrolase"/>
    <property type="match status" value="1"/>
</dbReference>
<evidence type="ECO:0000259" key="15">
    <source>
        <dbReference type="Pfam" id="PF00135"/>
    </source>
</evidence>
<dbReference type="Pfam" id="PF00135">
    <property type="entry name" value="COesterase"/>
    <property type="match status" value="1"/>
</dbReference>
<evidence type="ECO:0000256" key="7">
    <source>
        <dbReference type="ARBA" id="ARBA00022989"/>
    </source>
</evidence>
<evidence type="ECO:0000256" key="4">
    <source>
        <dbReference type="ARBA" id="ARBA00022692"/>
    </source>
</evidence>
<dbReference type="FunFam" id="3.40.50.1820:FF:000001">
    <property type="entry name" value="Neuroligin 3 isoform"/>
    <property type="match status" value="1"/>
</dbReference>
<name>A0A1A8I7K3_NOTKU</name>
<dbReference type="GO" id="GO:0005886">
    <property type="term" value="C:plasma membrane"/>
    <property type="evidence" value="ECO:0007669"/>
    <property type="project" value="UniProtKB-SubCell"/>
</dbReference>
<evidence type="ECO:0000256" key="9">
    <source>
        <dbReference type="ARBA" id="ARBA00023136"/>
    </source>
</evidence>
<dbReference type="GO" id="GO:0007399">
    <property type="term" value="P:nervous system development"/>
    <property type="evidence" value="ECO:0007669"/>
    <property type="project" value="UniProtKB-ARBA"/>
</dbReference>
<evidence type="ECO:0000256" key="8">
    <source>
        <dbReference type="ARBA" id="ARBA00023018"/>
    </source>
</evidence>
<keyword evidence="7 14" id="KW-1133">Transmembrane helix</keyword>
<dbReference type="SUPFAM" id="SSF53474">
    <property type="entry name" value="alpha/beta-Hydrolases"/>
    <property type="match status" value="1"/>
</dbReference>
<reference evidence="16" key="2">
    <citation type="submission" date="2016-06" db="EMBL/GenBank/DDBJ databases">
        <title>The genome of a short-lived fish provides insights into sex chromosome evolution and the genetic control of aging.</title>
        <authorList>
            <person name="Reichwald K."/>
            <person name="Felder M."/>
            <person name="Petzold A."/>
            <person name="Koch P."/>
            <person name="Groth M."/>
            <person name="Platzer M."/>
        </authorList>
    </citation>
    <scope>NUCLEOTIDE SEQUENCE</scope>
    <source>
        <tissue evidence="16">Brain</tissue>
    </source>
</reference>
<feature type="domain" description="Carboxylesterase type B" evidence="15">
    <location>
        <begin position="205"/>
        <end position="586"/>
    </location>
</feature>
<feature type="compositionally biased region" description="Polar residues" evidence="13">
    <location>
        <begin position="690"/>
        <end position="722"/>
    </location>
</feature>
<dbReference type="GO" id="GO:0042043">
    <property type="term" value="F:neurexin family protein binding"/>
    <property type="evidence" value="ECO:0007669"/>
    <property type="project" value="InterPro"/>
</dbReference>
<keyword evidence="11" id="KW-0325">Glycoprotein</keyword>
<dbReference type="EMBL" id="HAED01007304">
    <property type="protein sequence ID" value="SBQ93516.1"/>
    <property type="molecule type" value="Transcribed_RNA"/>
</dbReference>
<evidence type="ECO:0000256" key="2">
    <source>
        <dbReference type="ARBA" id="ARBA00005964"/>
    </source>
</evidence>
<sequence>MSKYFFFLFAARCRDKMHEKKPASLDLGCMVMLYVKSSEEHSYANYSALTLLHKSIVTLNLSSFRWIYLIFARLSSFAILEKWNDLTGAQKGCSIAKVNVFVFALFNIRRSIHDGVLSYTLGVSVISVQFDENDPVCVMSAAPPLPEGDHCFGTTKKLNRAVKCCREKAKACLYPRDVHSDVLLGSIKAVTCSFMLAVLSLFAPGFLSTGDQAAKGNYGLLDQIQALRWISKNIGYFGGDPGRITVFGSGIGASCVSLLTLSHHSEGLFHRAIIQSGSALSSWAVNYQPVKYTRMLAERVGCNVLDTVDMVSCLQKKSAKELVEQDIQAARYRVAFGPVIDGDVIPDDPEILMEQGEFLNYDIMLGVNQGEGLRFVENLMDLEDGVSGNDFDFAVSDFVDSLYGYPEGKDTLRETIKFMYTDWADKDNPETRRKTLVALFTDHQWVEPSVVTADLHARYGSPTYFYAFYHHCQSLMKPVWSDSAHGDEVPYVFGIPMVGPTDLFPCNFSRNDIMLSAVVMTYWTNFAKSGDPNKPVPQDTKFIHTKANRFEEVAWSKYDPYDQMYLHIGLKPRVRDHYRATKVAFWKHLVPHLYNLHDMFHYSSTTTKVTPLDPTQSNGKRPGSTGRPPVSTSHGGGKGGREMGPLIMPNPRDYSTELSVTIAVGASLLFLNVLAFAALYYRKDKRSRQETSQQPSPQRESKGNNASHTNTVDETLSSQQRSPCDALHNPLHASPSYSLSQRRSPDDIPLMTPNNITMIPNSLMGLSNMSPYSTFPAGYSSAGLPSTHSTTRV</sequence>
<dbReference type="InterPro" id="IPR029058">
    <property type="entry name" value="AB_hydrolase_fold"/>
</dbReference>
<accession>A0A1A8I7K3</accession>
<keyword evidence="5" id="KW-0732">Signal</keyword>
<proteinExistence type="inferred from homology"/>
<feature type="region of interest" description="Disordered" evidence="13">
    <location>
        <begin position="684"/>
        <end position="750"/>
    </location>
</feature>
<evidence type="ECO:0000256" key="6">
    <source>
        <dbReference type="ARBA" id="ARBA00022889"/>
    </source>
</evidence>
<evidence type="ECO:0000256" key="1">
    <source>
        <dbReference type="ARBA" id="ARBA00004251"/>
    </source>
</evidence>
<keyword evidence="4 14" id="KW-0812">Transmembrane</keyword>
<keyword evidence="6" id="KW-0130">Cell adhesion</keyword>
<dbReference type="GO" id="GO:0045202">
    <property type="term" value="C:synapse"/>
    <property type="evidence" value="ECO:0007669"/>
    <property type="project" value="UniProtKB-SubCell"/>
</dbReference>
<keyword evidence="8" id="KW-0770">Synapse</keyword>
<comment type="similarity">
    <text evidence="2">Belongs to the type-B carboxylesterase/lipase family.</text>
</comment>
<dbReference type="GO" id="GO:0007155">
    <property type="term" value="P:cell adhesion"/>
    <property type="evidence" value="ECO:0007669"/>
    <property type="project" value="UniProtKB-KW"/>
</dbReference>
<comment type="subcellular location">
    <subcellularLocation>
        <location evidence="1">Cell membrane</location>
        <topology evidence="1">Single-pass type I membrane protein</topology>
    </subcellularLocation>
    <subcellularLocation>
        <location evidence="12">Synapse</location>
    </subcellularLocation>
</comment>
<evidence type="ECO:0000313" key="16">
    <source>
        <dbReference type="EMBL" id="SBQ93516.1"/>
    </source>
</evidence>
<dbReference type="PRINTS" id="PR01090">
    <property type="entry name" value="NEUROLIGIN"/>
</dbReference>
<reference evidence="16" key="1">
    <citation type="submission" date="2016-05" db="EMBL/GenBank/DDBJ databases">
        <authorList>
            <person name="Lavstsen T."/>
            <person name="Jespersen J.S."/>
        </authorList>
    </citation>
    <scope>NUCLEOTIDE SEQUENCE</scope>
    <source>
        <tissue evidence="16">Brain</tissue>
    </source>
</reference>
<keyword evidence="3" id="KW-1003">Cell membrane</keyword>
<dbReference type="InterPro" id="IPR000460">
    <property type="entry name" value="Nlgn"/>
</dbReference>
<evidence type="ECO:0000256" key="11">
    <source>
        <dbReference type="ARBA" id="ARBA00023180"/>
    </source>
</evidence>
<evidence type="ECO:0000256" key="5">
    <source>
        <dbReference type="ARBA" id="ARBA00022729"/>
    </source>
</evidence>
<evidence type="ECO:0000256" key="3">
    <source>
        <dbReference type="ARBA" id="ARBA00022475"/>
    </source>
</evidence>
<feature type="compositionally biased region" description="Polar residues" evidence="13">
    <location>
        <begin position="607"/>
        <end position="619"/>
    </location>
</feature>
<organism evidence="16">
    <name type="scientific">Nothobranchius kuhntae</name>
    <name type="common">Beira killifish</name>
    <dbReference type="NCBI Taxonomy" id="321403"/>
    <lineage>
        <taxon>Eukaryota</taxon>
        <taxon>Metazoa</taxon>
        <taxon>Chordata</taxon>
        <taxon>Craniata</taxon>
        <taxon>Vertebrata</taxon>
        <taxon>Euteleostomi</taxon>
        <taxon>Actinopterygii</taxon>
        <taxon>Neopterygii</taxon>
        <taxon>Teleostei</taxon>
        <taxon>Neoteleostei</taxon>
        <taxon>Acanthomorphata</taxon>
        <taxon>Ovalentaria</taxon>
        <taxon>Atherinomorphae</taxon>
        <taxon>Cyprinodontiformes</taxon>
        <taxon>Nothobranchiidae</taxon>
        <taxon>Nothobranchius</taxon>
    </lineage>
</organism>
<keyword evidence="9 14" id="KW-0472">Membrane</keyword>